<organism evidence="1 2">
    <name type="scientific">Campylobacter suis</name>
    <dbReference type="NCBI Taxonomy" id="2790657"/>
    <lineage>
        <taxon>Bacteria</taxon>
        <taxon>Pseudomonadati</taxon>
        <taxon>Campylobacterota</taxon>
        <taxon>Epsilonproteobacteria</taxon>
        <taxon>Campylobacterales</taxon>
        <taxon>Campylobacteraceae</taxon>
        <taxon>Campylobacter</taxon>
    </lineage>
</organism>
<reference evidence="1 2" key="1">
    <citation type="submission" date="2020-11" db="EMBL/GenBank/DDBJ databases">
        <authorList>
            <person name="Peeters C."/>
        </authorList>
    </citation>
    <scope>NUCLEOTIDE SEQUENCE [LARGE SCALE GENOMIC DNA]</scope>
    <source>
        <strain evidence="1 2">LMG 8286</strain>
    </source>
</reference>
<protein>
    <submittedName>
        <fullName evidence="1">Uncharacterized protein</fullName>
    </submittedName>
</protein>
<dbReference type="Proteomes" id="UP000789359">
    <property type="component" value="Unassembled WGS sequence"/>
</dbReference>
<proteinExistence type="predicted"/>
<name>A0ABM8Q342_9BACT</name>
<dbReference type="EMBL" id="CAJHOE010000001">
    <property type="protein sequence ID" value="CAD7287234.1"/>
    <property type="molecule type" value="Genomic_DNA"/>
</dbReference>
<evidence type="ECO:0000313" key="2">
    <source>
        <dbReference type="Proteomes" id="UP000789359"/>
    </source>
</evidence>
<evidence type="ECO:0000313" key="1">
    <source>
        <dbReference type="EMBL" id="CAD7287234.1"/>
    </source>
</evidence>
<sequence length="244" mass="27876">MLDKKDIEQIIAELSKISDNINKYSSTLNQENLDGFADFVTKDKNFAAFFLAVLRSADFGDIAVQNGNPAALMKSMDKQIMSAIVVLYCVLLKIPKNRKIVTLSAIKLVETNAKLLVEWKKILKFLGKYDQINLNLVCYTFIVVFMLEHAFEKEAERLGQILALSDMSYYDAFKNLYDIDIFEVICTLAGFDTKKNSEILQYLKMLLLYRFGRPEYANSNLTKILSFSKKPSLQDAALFKRALQ</sequence>
<gene>
    <name evidence="1" type="ORF">LMG8286_00865</name>
</gene>
<comment type="caution">
    <text evidence="1">The sequence shown here is derived from an EMBL/GenBank/DDBJ whole genome shotgun (WGS) entry which is preliminary data.</text>
</comment>
<accession>A0ABM8Q342</accession>
<keyword evidence="2" id="KW-1185">Reference proteome</keyword>